<protein>
    <submittedName>
        <fullName evidence="1">Uncharacterized protein</fullName>
    </submittedName>
</protein>
<dbReference type="RefSeq" id="XP_005537506.1">
    <property type="nucleotide sequence ID" value="XM_005537449.1"/>
</dbReference>
<name>M1V5Y3_CYAM1</name>
<keyword evidence="2" id="KW-1185">Reference proteome</keyword>
<evidence type="ECO:0000313" key="1">
    <source>
        <dbReference type="EMBL" id="BAM81470.1"/>
    </source>
</evidence>
<organism evidence="1 2">
    <name type="scientific">Cyanidioschyzon merolae (strain NIES-3377 / 10D)</name>
    <name type="common">Unicellular red alga</name>
    <dbReference type="NCBI Taxonomy" id="280699"/>
    <lineage>
        <taxon>Eukaryota</taxon>
        <taxon>Rhodophyta</taxon>
        <taxon>Bangiophyceae</taxon>
        <taxon>Cyanidiales</taxon>
        <taxon>Cyanidiaceae</taxon>
        <taxon>Cyanidioschyzon</taxon>
    </lineage>
</organism>
<dbReference type="AlphaFoldDB" id="M1V5Y3"/>
<dbReference type="GeneID" id="16995596"/>
<evidence type="ECO:0000313" key="2">
    <source>
        <dbReference type="Proteomes" id="UP000007014"/>
    </source>
</evidence>
<proteinExistence type="predicted"/>
<reference evidence="1 2" key="2">
    <citation type="journal article" date="2007" name="BMC Biol.">
        <title>A 100%-complete sequence reveals unusually simple genomic features in the hot-spring red alga Cyanidioschyzon merolae.</title>
        <authorList>
            <person name="Nozaki H."/>
            <person name="Takano H."/>
            <person name="Misumi O."/>
            <person name="Terasawa K."/>
            <person name="Matsuzaki M."/>
            <person name="Maruyama S."/>
            <person name="Nishida K."/>
            <person name="Yagisawa F."/>
            <person name="Yoshida Y."/>
            <person name="Fujiwara T."/>
            <person name="Takio S."/>
            <person name="Tamura K."/>
            <person name="Chung S.J."/>
            <person name="Nakamura S."/>
            <person name="Kuroiwa H."/>
            <person name="Tanaka K."/>
            <person name="Sato N."/>
            <person name="Kuroiwa T."/>
        </authorList>
    </citation>
    <scope>NUCLEOTIDE SEQUENCE [LARGE SCALE GENOMIC DNA]</scope>
    <source>
        <strain evidence="1 2">10D</strain>
    </source>
</reference>
<dbReference type="EMBL" id="AP006497">
    <property type="protein sequence ID" value="BAM81470.1"/>
    <property type="molecule type" value="Genomic_DNA"/>
</dbReference>
<dbReference type="Gramene" id="CMO093CT">
    <property type="protein sequence ID" value="CMO093CT"/>
    <property type="gene ID" value="CMO093C"/>
</dbReference>
<reference evidence="1 2" key="1">
    <citation type="journal article" date="2004" name="Nature">
        <title>Genome sequence of the ultrasmall unicellular red alga Cyanidioschyzon merolae 10D.</title>
        <authorList>
            <person name="Matsuzaki M."/>
            <person name="Misumi O."/>
            <person name="Shin-i T."/>
            <person name="Maruyama S."/>
            <person name="Takahara M."/>
            <person name="Miyagishima S."/>
            <person name="Mori T."/>
            <person name="Nishida K."/>
            <person name="Yagisawa F."/>
            <person name="Nishida K."/>
            <person name="Yoshida Y."/>
            <person name="Nishimura Y."/>
            <person name="Nakao S."/>
            <person name="Kobayashi T."/>
            <person name="Momoyama Y."/>
            <person name="Higashiyama T."/>
            <person name="Minoda A."/>
            <person name="Sano M."/>
            <person name="Nomoto H."/>
            <person name="Oishi K."/>
            <person name="Hayashi H."/>
            <person name="Ohta F."/>
            <person name="Nishizaka S."/>
            <person name="Haga S."/>
            <person name="Miura S."/>
            <person name="Morishita T."/>
            <person name="Kabeya Y."/>
            <person name="Terasawa K."/>
            <person name="Suzuki Y."/>
            <person name="Ishii Y."/>
            <person name="Asakawa S."/>
            <person name="Takano H."/>
            <person name="Ohta N."/>
            <person name="Kuroiwa H."/>
            <person name="Tanaka K."/>
            <person name="Shimizu N."/>
            <person name="Sugano S."/>
            <person name="Sato N."/>
            <person name="Nozaki H."/>
            <person name="Ogasawara N."/>
            <person name="Kohara Y."/>
            <person name="Kuroiwa T."/>
        </authorList>
    </citation>
    <scope>NUCLEOTIDE SEQUENCE [LARGE SCALE GENOMIC DNA]</scope>
    <source>
        <strain evidence="1 2">10D</strain>
    </source>
</reference>
<dbReference type="KEGG" id="cme:CYME_CMO093C"/>
<dbReference type="Proteomes" id="UP000007014">
    <property type="component" value="Chromosome 15"/>
</dbReference>
<dbReference type="HOGENOM" id="CLU_1689214_0_0_1"/>
<gene>
    <name evidence="1" type="ORF">CYME_CMO093C</name>
</gene>
<accession>M1V5Y3</accession>
<sequence>MESLHVRDVHRFGSVMNCGRVMNWFSGIDYHLDLIKKSGETCARFTDWNGETSEKYVLQRERALRDSLCWTTSMVASELAANSWEYFQSLSGDFGSSFTVGSCWTAQTWTRNATDEPRECRPRIQVPVRVYPMECCSSSCHDCPAYTIKIRSASAR</sequence>